<dbReference type="Proteomes" id="UP000750502">
    <property type="component" value="Unassembled WGS sequence"/>
</dbReference>
<sequence>MTRTTLLDRDCVVTDRGGIIENTHGVHIAVTDIEGNILFSAGNPSRVTHSRSAAKPAQAVAVIETGAVDKFGFDETDLALVCASHSTKDDLRCGGHPAVSEEVNREWIKTRFVPTGISNNCSGKHVAMMAGAEALGADVKDYHLPDHPMQLEVKRVVHDLAHDPKQVEWGVDGCNLPAPAYPLFYLAQQYAIFADAADAVEALSPTSQRTQNFARVFNAMTKHPEQVGGTGRFCTVLMQSYQGQLFGKVGADASYGIGVRESEDTRRLEAKGALGLAAKIEDGNLEILYAVVPEVLEQLGIAEKYHE</sequence>
<protein>
    <recommendedName>
        <fullName evidence="3">Asparaginase</fullName>
    </recommendedName>
</protein>
<gene>
    <name evidence="1" type="ORF">H9Q72_008313</name>
</gene>
<evidence type="ECO:0000313" key="2">
    <source>
        <dbReference type="Proteomes" id="UP000750502"/>
    </source>
</evidence>
<dbReference type="InterPro" id="IPR010349">
    <property type="entry name" value="Asparaginase_II"/>
</dbReference>
<comment type="caution">
    <text evidence="1">The sequence shown here is derived from an EMBL/GenBank/DDBJ whole genome shotgun (WGS) entry which is preliminary data.</text>
</comment>
<dbReference type="PANTHER" id="PTHR42110">
    <property type="entry name" value="L-ASPARAGINASE, PUTATIVE (AFU_ORTHOLOGUE AFUA_3G11890)-RELATED"/>
    <property type="match status" value="1"/>
</dbReference>
<dbReference type="PANTHER" id="PTHR42110:SF1">
    <property type="entry name" value="L-ASPARAGINASE, PUTATIVE (AFU_ORTHOLOGUE AFUA_3G11890)-RELATED"/>
    <property type="match status" value="1"/>
</dbReference>
<dbReference type="AlphaFoldDB" id="A0A9P7HTZ7"/>
<keyword evidence="2" id="KW-1185">Reference proteome</keyword>
<reference evidence="1" key="1">
    <citation type="journal article" date="2020" name="bioRxiv">
        <title>Historical genomics reveals the evolutionary mechanisms behind multiple outbreaks of the host-specific coffee wilt pathogen Fusarium xylarioides.</title>
        <authorList>
            <person name="Peck D."/>
            <person name="Nowell R.W."/>
            <person name="Flood J."/>
            <person name="Ryan M.J."/>
            <person name="Barraclough T.G."/>
        </authorList>
    </citation>
    <scope>NUCLEOTIDE SEQUENCE</scope>
    <source>
        <strain evidence="1">IMI 127659i</strain>
    </source>
</reference>
<dbReference type="Pfam" id="PF06089">
    <property type="entry name" value="Asparaginase_II"/>
    <property type="match status" value="1"/>
</dbReference>
<evidence type="ECO:0008006" key="3">
    <source>
        <dbReference type="Google" id="ProtNLM"/>
    </source>
</evidence>
<proteinExistence type="predicted"/>
<evidence type="ECO:0000313" key="1">
    <source>
        <dbReference type="EMBL" id="KAG5763582.1"/>
    </source>
</evidence>
<organism evidence="1 2">
    <name type="scientific">Fusarium xylarioides</name>
    <dbReference type="NCBI Taxonomy" id="221167"/>
    <lineage>
        <taxon>Eukaryota</taxon>
        <taxon>Fungi</taxon>
        <taxon>Dikarya</taxon>
        <taxon>Ascomycota</taxon>
        <taxon>Pezizomycotina</taxon>
        <taxon>Sordariomycetes</taxon>
        <taxon>Hypocreomycetidae</taxon>
        <taxon>Hypocreales</taxon>
        <taxon>Nectriaceae</taxon>
        <taxon>Fusarium</taxon>
        <taxon>Fusarium fujikuroi species complex</taxon>
    </lineage>
</organism>
<dbReference type="OrthoDB" id="2588474at2759"/>
<accession>A0A9P7HTZ7</accession>
<dbReference type="EMBL" id="JADFTT010000298">
    <property type="protein sequence ID" value="KAG5763582.1"/>
    <property type="molecule type" value="Genomic_DNA"/>
</dbReference>
<reference evidence="1" key="2">
    <citation type="submission" date="2020-10" db="EMBL/GenBank/DDBJ databases">
        <authorList>
            <person name="Peck L.D."/>
            <person name="Nowell R.W."/>
            <person name="Flood J."/>
            <person name="Ryan M.J."/>
            <person name="Barraclough T.G."/>
        </authorList>
    </citation>
    <scope>NUCLEOTIDE SEQUENCE</scope>
    <source>
        <strain evidence="1">IMI 127659i</strain>
    </source>
</reference>
<name>A0A9P7HTZ7_9HYPO</name>